<sequence length="119" mass="13879">MKPDLFSMKYVLCGCASSVMWNSDMLAEYGLDQEVSFRSGSMDQIHEYGSGEEDSFRFVNRDQISDNTKFPTHLQHLRADYTVSRKGQTLILEFCRERILSSILFKYAYGKDKPFRCTY</sequence>
<proteinExistence type="predicted"/>
<keyword evidence="2" id="KW-1185">Reference proteome</keyword>
<dbReference type="EMBL" id="NBSK02000003">
    <property type="protein sequence ID" value="KAJ0216839.1"/>
    <property type="molecule type" value="Genomic_DNA"/>
</dbReference>
<accession>A0A9R1W476</accession>
<dbReference type="AlphaFoldDB" id="A0A9R1W476"/>
<comment type="caution">
    <text evidence="1">The sequence shown here is derived from an EMBL/GenBank/DDBJ whole genome shotgun (WGS) entry which is preliminary data.</text>
</comment>
<gene>
    <name evidence="1" type="ORF">LSAT_V11C300114630</name>
</gene>
<reference evidence="1 2" key="1">
    <citation type="journal article" date="2017" name="Nat. Commun.">
        <title>Genome assembly with in vitro proximity ligation data and whole-genome triplication in lettuce.</title>
        <authorList>
            <person name="Reyes-Chin-Wo S."/>
            <person name="Wang Z."/>
            <person name="Yang X."/>
            <person name="Kozik A."/>
            <person name="Arikit S."/>
            <person name="Song C."/>
            <person name="Xia L."/>
            <person name="Froenicke L."/>
            <person name="Lavelle D.O."/>
            <person name="Truco M.J."/>
            <person name="Xia R."/>
            <person name="Zhu S."/>
            <person name="Xu C."/>
            <person name="Xu H."/>
            <person name="Xu X."/>
            <person name="Cox K."/>
            <person name="Korf I."/>
            <person name="Meyers B.C."/>
            <person name="Michelmore R.W."/>
        </authorList>
    </citation>
    <scope>NUCLEOTIDE SEQUENCE [LARGE SCALE GENOMIC DNA]</scope>
    <source>
        <strain evidence="2">cv. Salinas</strain>
        <tissue evidence="1">Seedlings</tissue>
    </source>
</reference>
<evidence type="ECO:0000313" key="2">
    <source>
        <dbReference type="Proteomes" id="UP000235145"/>
    </source>
</evidence>
<organism evidence="1 2">
    <name type="scientific">Lactuca sativa</name>
    <name type="common">Garden lettuce</name>
    <dbReference type="NCBI Taxonomy" id="4236"/>
    <lineage>
        <taxon>Eukaryota</taxon>
        <taxon>Viridiplantae</taxon>
        <taxon>Streptophyta</taxon>
        <taxon>Embryophyta</taxon>
        <taxon>Tracheophyta</taxon>
        <taxon>Spermatophyta</taxon>
        <taxon>Magnoliopsida</taxon>
        <taxon>eudicotyledons</taxon>
        <taxon>Gunneridae</taxon>
        <taxon>Pentapetalae</taxon>
        <taxon>asterids</taxon>
        <taxon>campanulids</taxon>
        <taxon>Asterales</taxon>
        <taxon>Asteraceae</taxon>
        <taxon>Cichorioideae</taxon>
        <taxon>Cichorieae</taxon>
        <taxon>Lactucinae</taxon>
        <taxon>Lactuca</taxon>
    </lineage>
</organism>
<evidence type="ECO:0000313" key="1">
    <source>
        <dbReference type="EMBL" id="KAJ0216839.1"/>
    </source>
</evidence>
<name>A0A9R1W476_LACSA</name>
<protein>
    <submittedName>
        <fullName evidence="1">Uncharacterized protein</fullName>
    </submittedName>
</protein>
<dbReference type="Proteomes" id="UP000235145">
    <property type="component" value="Unassembled WGS sequence"/>
</dbReference>